<proteinExistence type="predicted"/>
<reference evidence="2 3" key="1">
    <citation type="submission" date="2019-11" db="EMBL/GenBank/DDBJ databases">
        <title>Type strains purchased from KCTC, JCM and DSMZ.</title>
        <authorList>
            <person name="Lu H."/>
        </authorList>
    </citation>
    <scope>NUCLEOTIDE SEQUENCE [LARGE SCALE GENOMIC DNA]</scope>
    <source>
        <strain evidence="2 3">KCTC 22382</strain>
    </source>
</reference>
<comment type="caution">
    <text evidence="2">The sequence shown here is derived from an EMBL/GenBank/DDBJ whole genome shotgun (WGS) entry which is preliminary data.</text>
</comment>
<protein>
    <submittedName>
        <fullName evidence="2">Transporter substrate-binding domain-containing protein</fullName>
    </submittedName>
</protein>
<evidence type="ECO:0000313" key="3">
    <source>
        <dbReference type="Proteomes" id="UP000475582"/>
    </source>
</evidence>
<feature type="signal peptide" evidence="1">
    <location>
        <begin position="1"/>
        <end position="22"/>
    </location>
</feature>
<dbReference type="EMBL" id="WNKY01000015">
    <property type="protein sequence ID" value="MTV38982.1"/>
    <property type="molecule type" value="Genomic_DNA"/>
</dbReference>
<name>A0A6L6PJ75_9BURK</name>
<gene>
    <name evidence="2" type="ORF">GM676_15510</name>
</gene>
<dbReference type="PANTHER" id="PTHR35936">
    <property type="entry name" value="MEMBRANE-BOUND LYTIC MUREIN TRANSGLYCOSYLASE F"/>
    <property type="match status" value="1"/>
</dbReference>
<feature type="chain" id="PRO_5027050638" evidence="1">
    <location>
        <begin position="23"/>
        <end position="256"/>
    </location>
</feature>
<accession>A0A6L6PJ75</accession>
<dbReference type="AlphaFoldDB" id="A0A6L6PJ75"/>
<dbReference type="PANTHER" id="PTHR35936:SF35">
    <property type="entry name" value="L-CYSTINE-BINDING PROTEIN TCYJ"/>
    <property type="match status" value="1"/>
</dbReference>
<evidence type="ECO:0000256" key="1">
    <source>
        <dbReference type="SAM" id="SignalP"/>
    </source>
</evidence>
<dbReference type="Gene3D" id="3.40.190.10">
    <property type="entry name" value="Periplasmic binding protein-like II"/>
    <property type="match status" value="2"/>
</dbReference>
<keyword evidence="3" id="KW-1185">Reference proteome</keyword>
<dbReference type="Proteomes" id="UP000475582">
    <property type="component" value="Unassembled WGS sequence"/>
</dbReference>
<organism evidence="2 3">
    <name type="scientific">Duganella radicis</name>
    <dbReference type="NCBI Taxonomy" id="551988"/>
    <lineage>
        <taxon>Bacteria</taxon>
        <taxon>Pseudomonadati</taxon>
        <taxon>Pseudomonadota</taxon>
        <taxon>Betaproteobacteria</taxon>
        <taxon>Burkholderiales</taxon>
        <taxon>Oxalobacteraceae</taxon>
        <taxon>Telluria group</taxon>
        <taxon>Duganella</taxon>
    </lineage>
</organism>
<keyword evidence="1" id="KW-0732">Signal</keyword>
<dbReference type="OrthoDB" id="5455619at2"/>
<evidence type="ECO:0000313" key="2">
    <source>
        <dbReference type="EMBL" id="MTV38982.1"/>
    </source>
</evidence>
<sequence length="256" mass="28101">MTGKRVLAAWTIALLLAAPVHATDKTAEIPVLIAETVDPHGNPLPTPPVAAAVIGLLAQETGLNLTIRAYPWRRALIMAEHGEGLLYGASSTPERQNIFMFTKPIYSSHHWLVSTEKAPLVFRGWEDLRGKVISIGGGSKFDPEFEARRDTLFKIEQNAASTESRMKMLSAHHVDAVLLDSFRNPEQLIVTLNCRYRHDRWTVSDKPVGFEPMRLAVPKSGPLSQLLPVLDGAITRLSKAGGIQKAVDSVARLPDC</sequence>
<dbReference type="SUPFAM" id="SSF53850">
    <property type="entry name" value="Periplasmic binding protein-like II"/>
    <property type="match status" value="1"/>
</dbReference>